<reference evidence="3 4" key="1">
    <citation type="submission" date="2017-08" db="EMBL/GenBank/DDBJ databases">
        <title>Mesorhizobium wenxinae sp. nov., a novel rhizobial species isolated from root nodules of chickpea (Cicer arietinum L.).</title>
        <authorList>
            <person name="Zhang J."/>
        </authorList>
    </citation>
    <scope>NUCLEOTIDE SEQUENCE [LARGE SCALE GENOMIC DNA]</scope>
    <source>
        <strain evidence="3 4">SDW018</strain>
    </source>
</reference>
<organism evidence="3 4">
    <name type="scientific">Mesorhizobium temperatum</name>
    <dbReference type="NCBI Taxonomy" id="241416"/>
    <lineage>
        <taxon>Bacteria</taxon>
        <taxon>Pseudomonadati</taxon>
        <taxon>Pseudomonadota</taxon>
        <taxon>Alphaproteobacteria</taxon>
        <taxon>Hyphomicrobiales</taxon>
        <taxon>Phyllobacteriaceae</taxon>
        <taxon>Mesorhizobium</taxon>
    </lineage>
</organism>
<keyword evidence="4" id="KW-1185">Reference proteome</keyword>
<dbReference type="EMBL" id="NPKJ01000057">
    <property type="protein sequence ID" value="PAQ07719.1"/>
    <property type="molecule type" value="Genomic_DNA"/>
</dbReference>
<proteinExistence type="inferred from homology"/>
<dbReference type="AlphaFoldDB" id="A0A271LHY9"/>
<dbReference type="Proteomes" id="UP000216442">
    <property type="component" value="Unassembled WGS sequence"/>
</dbReference>
<comment type="similarity">
    <text evidence="2">Belongs to the UPF0437 family.</text>
</comment>
<sequence length="67" mass="7632">MSNLDEMGKKVRKLQLRAAVAKMKLRDLAEDLPVQWTELEEVAEKAYAVFAELDGAKRELAAMKNLR</sequence>
<name>A0A271LHY9_9HYPH</name>
<dbReference type="PIRSF" id="PIRSF037676">
    <property type="entry name" value="DUF683"/>
    <property type="match status" value="1"/>
</dbReference>
<gene>
    <name evidence="3" type="ORF">CIT26_20480</name>
</gene>
<comment type="caution">
    <text evidence="3">The sequence shown here is derived from an EMBL/GenBank/DDBJ whole genome shotgun (WGS) entry which is preliminary data.</text>
</comment>
<dbReference type="InterPro" id="IPR029012">
    <property type="entry name" value="Helix_hairpin_bin_sf"/>
</dbReference>
<evidence type="ECO:0000256" key="1">
    <source>
        <dbReference type="ARBA" id="ARBA00023231"/>
    </source>
</evidence>
<dbReference type="OrthoDB" id="3216579at2"/>
<evidence type="ECO:0000313" key="3">
    <source>
        <dbReference type="EMBL" id="PAQ07719.1"/>
    </source>
</evidence>
<evidence type="ECO:0000313" key="4">
    <source>
        <dbReference type="Proteomes" id="UP000216442"/>
    </source>
</evidence>
<dbReference type="InterPro" id="IPR007774">
    <property type="entry name" value="Put_N_fixation"/>
</dbReference>
<accession>A0A271LHY9</accession>
<dbReference type="Gene3D" id="1.10.287.660">
    <property type="entry name" value="Helix hairpin bin"/>
    <property type="match status" value="1"/>
</dbReference>
<evidence type="ECO:0000256" key="2">
    <source>
        <dbReference type="ARBA" id="ARBA00044954"/>
    </source>
</evidence>
<dbReference type="Pfam" id="PF05082">
    <property type="entry name" value="Rop-like"/>
    <property type="match status" value="1"/>
</dbReference>
<keyword evidence="1" id="KW-0535">Nitrogen fixation</keyword>
<dbReference type="RefSeq" id="WP_095494304.1">
    <property type="nucleotide sequence ID" value="NZ_NPKJ01000057.1"/>
</dbReference>
<evidence type="ECO:0008006" key="5">
    <source>
        <dbReference type="Google" id="ProtNLM"/>
    </source>
</evidence>
<protein>
    <recommendedName>
        <fullName evidence="5">Rop-like family nitrogen fixation protein</fullName>
    </recommendedName>
</protein>